<evidence type="ECO:0000313" key="2">
    <source>
        <dbReference type="EMBL" id="KAL2037213.1"/>
    </source>
</evidence>
<evidence type="ECO:0000313" key="3">
    <source>
        <dbReference type="Proteomes" id="UP001590950"/>
    </source>
</evidence>
<protein>
    <submittedName>
        <fullName evidence="2">Uncharacterized protein</fullName>
    </submittedName>
</protein>
<keyword evidence="3" id="KW-1185">Reference proteome</keyword>
<sequence length="235" mass="25164">MQNSLTTVQRLKCMLNKAKSRTREDERTNYNKRAELLNSLRNDPAPSSSKASAGISSNRNARRRRIPQNPMAATQQPKPIPPAPPKQMVQTASSSASLQGILLNATRNPSATNSHASLSSRKEVSFELPSSSHDAVPSGVANGFCTTSATARTISFKQTCPIAYHYLQVLEHGDAINDWVSRKAFIAELDAVRIAMLEGCCAGSGSGSGEEGMRDLRAVQGIYCLVLGMGICGGV</sequence>
<feature type="compositionally biased region" description="Basic and acidic residues" evidence="1">
    <location>
        <begin position="21"/>
        <end position="35"/>
    </location>
</feature>
<name>A0ABR3ZV88_9LECA</name>
<evidence type="ECO:0000256" key="1">
    <source>
        <dbReference type="SAM" id="MobiDB-lite"/>
    </source>
</evidence>
<reference evidence="2 3" key="1">
    <citation type="submission" date="2024-09" db="EMBL/GenBank/DDBJ databases">
        <title>Rethinking Asexuality: The Enigmatic Case of Functional Sexual Genes in Lepraria (Stereocaulaceae).</title>
        <authorList>
            <person name="Doellman M."/>
            <person name="Sun Y."/>
            <person name="Barcenas-Pena A."/>
            <person name="Lumbsch H.T."/>
            <person name="Grewe F."/>
        </authorList>
    </citation>
    <scope>NUCLEOTIDE SEQUENCE [LARGE SCALE GENOMIC DNA]</scope>
    <source>
        <strain evidence="2 3">Mercado 3170</strain>
    </source>
</reference>
<gene>
    <name evidence="2" type="ORF">N7G274_010076</name>
</gene>
<feature type="compositionally biased region" description="Low complexity" evidence="1">
    <location>
        <begin position="45"/>
        <end position="59"/>
    </location>
</feature>
<dbReference type="Proteomes" id="UP001590950">
    <property type="component" value="Unassembled WGS sequence"/>
</dbReference>
<comment type="caution">
    <text evidence="2">The sequence shown here is derived from an EMBL/GenBank/DDBJ whole genome shotgun (WGS) entry which is preliminary data.</text>
</comment>
<dbReference type="EMBL" id="JBEFKJ010000043">
    <property type="protein sequence ID" value="KAL2037213.1"/>
    <property type="molecule type" value="Genomic_DNA"/>
</dbReference>
<feature type="region of interest" description="Disordered" evidence="1">
    <location>
        <begin position="16"/>
        <end position="95"/>
    </location>
</feature>
<proteinExistence type="predicted"/>
<accession>A0ABR3ZV88</accession>
<organism evidence="2 3">
    <name type="scientific">Stereocaulon virgatum</name>
    <dbReference type="NCBI Taxonomy" id="373712"/>
    <lineage>
        <taxon>Eukaryota</taxon>
        <taxon>Fungi</taxon>
        <taxon>Dikarya</taxon>
        <taxon>Ascomycota</taxon>
        <taxon>Pezizomycotina</taxon>
        <taxon>Lecanoromycetes</taxon>
        <taxon>OSLEUM clade</taxon>
        <taxon>Lecanoromycetidae</taxon>
        <taxon>Lecanorales</taxon>
        <taxon>Lecanorineae</taxon>
        <taxon>Stereocaulaceae</taxon>
        <taxon>Stereocaulon</taxon>
    </lineage>
</organism>